<dbReference type="Pfam" id="PF00578">
    <property type="entry name" value="AhpC-TSA"/>
    <property type="match status" value="1"/>
</dbReference>
<evidence type="ECO:0000313" key="8">
    <source>
        <dbReference type="Proteomes" id="UP000253529"/>
    </source>
</evidence>
<dbReference type="PROSITE" id="PS51352">
    <property type="entry name" value="THIOREDOXIN_2"/>
    <property type="match status" value="1"/>
</dbReference>
<dbReference type="InterPro" id="IPR050553">
    <property type="entry name" value="Thioredoxin_ResA/DsbE_sf"/>
</dbReference>
<dbReference type="GO" id="GO:0017004">
    <property type="term" value="P:cytochrome complex assembly"/>
    <property type="evidence" value="ECO:0007669"/>
    <property type="project" value="UniProtKB-KW"/>
</dbReference>
<evidence type="ECO:0000256" key="3">
    <source>
        <dbReference type="ARBA" id="ARBA00023157"/>
    </source>
</evidence>
<dbReference type="CDD" id="cd02966">
    <property type="entry name" value="TlpA_like_family"/>
    <property type="match status" value="1"/>
</dbReference>
<keyword evidence="4" id="KW-0676">Redox-active center</keyword>
<evidence type="ECO:0000256" key="1">
    <source>
        <dbReference type="ARBA" id="ARBA00004196"/>
    </source>
</evidence>
<dbReference type="InterPro" id="IPR000866">
    <property type="entry name" value="AhpC/TSA"/>
</dbReference>
<dbReference type="GO" id="GO:0016209">
    <property type="term" value="F:antioxidant activity"/>
    <property type="evidence" value="ECO:0007669"/>
    <property type="project" value="InterPro"/>
</dbReference>
<gene>
    <name evidence="7" type="ORF">DFR50_12176</name>
</gene>
<sequence>MSAAVETAGGRRREWTALIGLLAAGFAILAMLQARAPDGDAGFVELLGQPPATLGAFLDASGAPVRIEDFRGKTVVLNLWAPWCAPCLSEMPSLDRLAARLPAADFAVVAVTKDPAGDSASKRTFDRMGLKRLALYLDPDGKLAEEVGARGFPTTLVIGRDGAPLARREGAADWDSDAMAARLEALAARGKPAQ</sequence>
<evidence type="ECO:0000313" key="7">
    <source>
        <dbReference type="EMBL" id="RBP09730.1"/>
    </source>
</evidence>
<dbReference type="OrthoDB" id="9799347at2"/>
<keyword evidence="8" id="KW-1185">Reference proteome</keyword>
<keyword evidence="2" id="KW-0201">Cytochrome c-type biogenesis</keyword>
<feature type="transmembrane region" description="Helical" evidence="5">
    <location>
        <begin position="15"/>
        <end position="32"/>
    </location>
</feature>
<dbReference type="GO" id="GO:0030313">
    <property type="term" value="C:cell envelope"/>
    <property type="evidence" value="ECO:0007669"/>
    <property type="project" value="UniProtKB-SubCell"/>
</dbReference>
<reference evidence="7 8" key="1">
    <citation type="submission" date="2018-06" db="EMBL/GenBank/DDBJ databases">
        <title>Genomic Encyclopedia of Type Strains, Phase IV (KMG-IV): sequencing the most valuable type-strain genomes for metagenomic binning, comparative biology and taxonomic classification.</title>
        <authorList>
            <person name="Goeker M."/>
        </authorList>
    </citation>
    <scope>NUCLEOTIDE SEQUENCE [LARGE SCALE GENOMIC DNA]</scope>
    <source>
        <strain evidence="7 8">DSM 24875</strain>
    </source>
</reference>
<evidence type="ECO:0000256" key="2">
    <source>
        <dbReference type="ARBA" id="ARBA00022748"/>
    </source>
</evidence>
<dbReference type="PANTHER" id="PTHR42852">
    <property type="entry name" value="THIOL:DISULFIDE INTERCHANGE PROTEIN DSBE"/>
    <property type="match status" value="1"/>
</dbReference>
<feature type="domain" description="Thioredoxin" evidence="6">
    <location>
        <begin position="45"/>
        <end position="188"/>
    </location>
</feature>
<organism evidence="7 8">
    <name type="scientific">Roseiarcus fermentans</name>
    <dbReference type="NCBI Taxonomy" id="1473586"/>
    <lineage>
        <taxon>Bacteria</taxon>
        <taxon>Pseudomonadati</taxon>
        <taxon>Pseudomonadota</taxon>
        <taxon>Alphaproteobacteria</taxon>
        <taxon>Hyphomicrobiales</taxon>
        <taxon>Roseiarcaceae</taxon>
        <taxon>Roseiarcus</taxon>
    </lineage>
</organism>
<dbReference type="PROSITE" id="PS00194">
    <property type="entry name" value="THIOREDOXIN_1"/>
    <property type="match status" value="1"/>
</dbReference>
<comment type="subcellular location">
    <subcellularLocation>
        <location evidence="1">Cell envelope</location>
    </subcellularLocation>
</comment>
<protein>
    <submittedName>
        <fullName evidence="7">Thiol-disulfide isomerase/thioredoxin</fullName>
    </submittedName>
</protein>
<dbReference type="Proteomes" id="UP000253529">
    <property type="component" value="Unassembled WGS sequence"/>
</dbReference>
<name>A0A366F6Y2_9HYPH</name>
<keyword evidence="3" id="KW-1015">Disulfide bond</keyword>
<dbReference type="Gene3D" id="3.40.30.10">
    <property type="entry name" value="Glutaredoxin"/>
    <property type="match status" value="1"/>
</dbReference>
<dbReference type="InterPro" id="IPR013766">
    <property type="entry name" value="Thioredoxin_domain"/>
</dbReference>
<evidence type="ECO:0000256" key="4">
    <source>
        <dbReference type="ARBA" id="ARBA00023284"/>
    </source>
</evidence>
<dbReference type="SUPFAM" id="SSF52833">
    <property type="entry name" value="Thioredoxin-like"/>
    <property type="match status" value="1"/>
</dbReference>
<dbReference type="GO" id="GO:0016853">
    <property type="term" value="F:isomerase activity"/>
    <property type="evidence" value="ECO:0007669"/>
    <property type="project" value="UniProtKB-KW"/>
</dbReference>
<keyword evidence="7" id="KW-0413">Isomerase</keyword>
<keyword evidence="5" id="KW-1133">Transmembrane helix</keyword>
<dbReference type="PANTHER" id="PTHR42852:SF6">
    <property type="entry name" value="THIOL:DISULFIDE INTERCHANGE PROTEIN DSBE"/>
    <property type="match status" value="1"/>
</dbReference>
<dbReference type="GO" id="GO:0015036">
    <property type="term" value="F:disulfide oxidoreductase activity"/>
    <property type="evidence" value="ECO:0007669"/>
    <property type="project" value="UniProtKB-ARBA"/>
</dbReference>
<dbReference type="InterPro" id="IPR017937">
    <property type="entry name" value="Thioredoxin_CS"/>
</dbReference>
<proteinExistence type="predicted"/>
<keyword evidence="5" id="KW-0472">Membrane</keyword>
<dbReference type="InterPro" id="IPR036249">
    <property type="entry name" value="Thioredoxin-like_sf"/>
</dbReference>
<evidence type="ECO:0000259" key="6">
    <source>
        <dbReference type="PROSITE" id="PS51352"/>
    </source>
</evidence>
<keyword evidence="5" id="KW-0812">Transmembrane</keyword>
<dbReference type="AlphaFoldDB" id="A0A366F6Y2"/>
<evidence type="ECO:0000256" key="5">
    <source>
        <dbReference type="SAM" id="Phobius"/>
    </source>
</evidence>
<comment type="caution">
    <text evidence="7">The sequence shown here is derived from an EMBL/GenBank/DDBJ whole genome shotgun (WGS) entry which is preliminary data.</text>
</comment>
<dbReference type="RefSeq" id="WP_113890738.1">
    <property type="nucleotide sequence ID" value="NZ_QNRK01000021.1"/>
</dbReference>
<dbReference type="EMBL" id="QNRK01000021">
    <property type="protein sequence ID" value="RBP09730.1"/>
    <property type="molecule type" value="Genomic_DNA"/>
</dbReference>
<accession>A0A366F6Y2</accession>